<dbReference type="GO" id="GO:0030497">
    <property type="term" value="P:fatty acid elongation"/>
    <property type="evidence" value="ECO:0007669"/>
    <property type="project" value="UniProtKB-ARBA"/>
</dbReference>
<dbReference type="CDD" id="cd00834">
    <property type="entry name" value="KAS_I_II"/>
    <property type="match status" value="1"/>
</dbReference>
<keyword evidence="3" id="KW-0012">Acyltransferase</keyword>
<dbReference type="Gene3D" id="3.40.47.10">
    <property type="match status" value="1"/>
</dbReference>
<sequence>MRGRERDVAVTGLGLVTPCGTGTAATWRGLCSGVPTAVADERLSGALVDICCPVGEFGAVEALGHRVVLRTDRFTQMALVAAREALADAALSPAEWDPSRVGVVIGVSTGSTESWAPHFASLAAGRPEDVSPFLLPRTVPNMAAAEIAIRFGAQGPGFAVSTACAAGATAIGVARDLVRSGTCDVVVAGGSEAPAVPIVATCFAQMGALSRRTDDPAGACRPFAAGRDGFVLGEGAGMLILERPEHATARGATLHARLTGYGASSDAHHITAPHPQGRGAEAAIRAALADAGLAPRDIGHVNAHGTGTVLNDLAEARALRRVFGTPPPVTAVKSIVGHALGGAGAIEAACTVLSLRHGLVPPTANHDEPDPDCDLDVVTAAPRPVRATSALSNAFGFGGQNAVLVFETP</sequence>
<dbReference type="InterPro" id="IPR020841">
    <property type="entry name" value="PKS_Beta-ketoAc_synthase_dom"/>
</dbReference>
<dbReference type="FunFam" id="3.40.47.10:FF:000018">
    <property type="entry name" value="3-oxoacyl-[acyl-carrier-protein] synthase 2"/>
    <property type="match status" value="1"/>
</dbReference>
<dbReference type="PANTHER" id="PTHR11712:SF347">
    <property type="entry name" value="BETA KETOACYL-ACYL CARRIER PROTEIN SYNTHASE"/>
    <property type="match status" value="1"/>
</dbReference>
<dbReference type="NCBIfam" id="NF005589">
    <property type="entry name" value="PRK07314.1"/>
    <property type="match status" value="1"/>
</dbReference>
<comment type="caution">
    <text evidence="6">The sequence shown here is derived from an EMBL/GenBank/DDBJ whole genome shotgun (WGS) entry which is preliminary data.</text>
</comment>
<protein>
    <submittedName>
        <fullName evidence="6">Beta-ketoacyl-[acyl-carrier-protein] synthase family protein</fullName>
    </submittedName>
</protein>
<dbReference type="EMBL" id="JAFMOF010000010">
    <property type="protein sequence ID" value="MBO0657439.1"/>
    <property type="molecule type" value="Genomic_DNA"/>
</dbReference>
<dbReference type="Pfam" id="PF02801">
    <property type="entry name" value="Ketoacyl-synt_C"/>
    <property type="match status" value="1"/>
</dbReference>
<proteinExistence type="inferred from homology"/>
<accession>A0A939FV87</accession>
<keyword evidence="2 4" id="KW-0808">Transferase</keyword>
<evidence type="ECO:0000256" key="4">
    <source>
        <dbReference type="RuleBase" id="RU003694"/>
    </source>
</evidence>
<dbReference type="GO" id="GO:0004315">
    <property type="term" value="F:3-oxoacyl-[acyl-carrier-protein] synthase activity"/>
    <property type="evidence" value="ECO:0007669"/>
    <property type="project" value="TreeGrafter"/>
</dbReference>
<dbReference type="Proteomes" id="UP000664781">
    <property type="component" value="Unassembled WGS sequence"/>
</dbReference>
<evidence type="ECO:0000256" key="3">
    <source>
        <dbReference type="ARBA" id="ARBA00023315"/>
    </source>
</evidence>
<dbReference type="SUPFAM" id="SSF53901">
    <property type="entry name" value="Thiolase-like"/>
    <property type="match status" value="2"/>
</dbReference>
<evidence type="ECO:0000259" key="5">
    <source>
        <dbReference type="PROSITE" id="PS52004"/>
    </source>
</evidence>
<dbReference type="InterPro" id="IPR014030">
    <property type="entry name" value="Ketoacyl_synth_N"/>
</dbReference>
<dbReference type="InterPro" id="IPR000794">
    <property type="entry name" value="Beta-ketoacyl_synthase"/>
</dbReference>
<dbReference type="RefSeq" id="WP_207248970.1">
    <property type="nucleotide sequence ID" value="NZ_JAFMOF010000010.1"/>
</dbReference>
<evidence type="ECO:0000313" key="7">
    <source>
        <dbReference type="Proteomes" id="UP000664781"/>
    </source>
</evidence>
<dbReference type="InterPro" id="IPR016039">
    <property type="entry name" value="Thiolase-like"/>
</dbReference>
<name>A0A939FV87_9ACTN</name>
<keyword evidence="7" id="KW-1185">Reference proteome</keyword>
<dbReference type="PROSITE" id="PS52004">
    <property type="entry name" value="KS3_2"/>
    <property type="match status" value="1"/>
</dbReference>
<gene>
    <name evidence="6" type="ORF">J1792_33415</name>
</gene>
<evidence type="ECO:0000256" key="1">
    <source>
        <dbReference type="ARBA" id="ARBA00008467"/>
    </source>
</evidence>
<reference evidence="6" key="1">
    <citation type="submission" date="2021-03" db="EMBL/GenBank/DDBJ databases">
        <title>Streptomyces strains.</title>
        <authorList>
            <person name="Lund M.B."/>
            <person name="Toerring T."/>
        </authorList>
    </citation>
    <scope>NUCLEOTIDE SEQUENCE</scope>
    <source>
        <strain evidence="6">JCM 4242</strain>
    </source>
</reference>
<dbReference type="AlphaFoldDB" id="A0A939FV87"/>
<dbReference type="Pfam" id="PF00109">
    <property type="entry name" value="ketoacyl-synt"/>
    <property type="match status" value="1"/>
</dbReference>
<evidence type="ECO:0000313" key="6">
    <source>
        <dbReference type="EMBL" id="MBO0657439.1"/>
    </source>
</evidence>
<dbReference type="PANTHER" id="PTHR11712">
    <property type="entry name" value="POLYKETIDE SYNTHASE-RELATED"/>
    <property type="match status" value="1"/>
</dbReference>
<dbReference type="FunFam" id="3.40.47.10:FF:000029">
    <property type="entry name" value="3-oxoacyl-[acyl-carrier-protein] synthase 1"/>
    <property type="match status" value="1"/>
</dbReference>
<evidence type="ECO:0000256" key="2">
    <source>
        <dbReference type="ARBA" id="ARBA00022679"/>
    </source>
</evidence>
<feature type="domain" description="Ketosynthase family 3 (KS3)" evidence="5">
    <location>
        <begin position="5"/>
        <end position="408"/>
    </location>
</feature>
<dbReference type="SMART" id="SM00825">
    <property type="entry name" value="PKS_KS"/>
    <property type="match status" value="1"/>
</dbReference>
<comment type="similarity">
    <text evidence="1 4">Belongs to the thiolase-like superfamily. Beta-ketoacyl-ACP synthases family.</text>
</comment>
<dbReference type="InterPro" id="IPR014031">
    <property type="entry name" value="Ketoacyl_synth_C"/>
</dbReference>
<organism evidence="6 7">
    <name type="scientific">Streptomyces triculaminicus</name>
    <dbReference type="NCBI Taxonomy" id="2816232"/>
    <lineage>
        <taxon>Bacteria</taxon>
        <taxon>Bacillati</taxon>
        <taxon>Actinomycetota</taxon>
        <taxon>Actinomycetes</taxon>
        <taxon>Kitasatosporales</taxon>
        <taxon>Streptomycetaceae</taxon>
        <taxon>Streptomyces</taxon>
    </lineage>
</organism>